<evidence type="ECO:0000313" key="3">
    <source>
        <dbReference type="Proteomes" id="UP000321089"/>
    </source>
</evidence>
<dbReference type="Pfam" id="PF01844">
    <property type="entry name" value="HNH"/>
    <property type="match status" value="1"/>
</dbReference>
<dbReference type="EMBL" id="BKBC01000040">
    <property type="protein sequence ID" value="GEQ22102.1"/>
    <property type="molecule type" value="Genomic_DNA"/>
</dbReference>
<evidence type="ECO:0000259" key="1">
    <source>
        <dbReference type="Pfam" id="PF01844"/>
    </source>
</evidence>
<dbReference type="RefSeq" id="WP_146868765.1">
    <property type="nucleotide sequence ID" value="NZ_BKBC01000040.1"/>
</dbReference>
<dbReference type="Proteomes" id="UP000321089">
    <property type="component" value="Unassembled WGS sequence"/>
</dbReference>
<dbReference type="GO" id="GO:0008270">
    <property type="term" value="F:zinc ion binding"/>
    <property type="evidence" value="ECO:0007669"/>
    <property type="project" value="InterPro"/>
</dbReference>
<sequence length="82" mass="9652">MFTVVICKDTKEIAYTYDEYLQSSHWNDFRESYLKCYGSECQLCGNKGKNLHHISYSNLGNESFDDVIFLCEECHIKEHSIE</sequence>
<organism evidence="2 3">
    <name type="scientific">Clostridium butyricum</name>
    <dbReference type="NCBI Taxonomy" id="1492"/>
    <lineage>
        <taxon>Bacteria</taxon>
        <taxon>Bacillati</taxon>
        <taxon>Bacillota</taxon>
        <taxon>Clostridia</taxon>
        <taxon>Eubacteriales</taxon>
        <taxon>Clostridiaceae</taxon>
        <taxon>Clostridium</taxon>
    </lineage>
</organism>
<dbReference type="GO" id="GO:0004519">
    <property type="term" value="F:endonuclease activity"/>
    <property type="evidence" value="ECO:0007669"/>
    <property type="project" value="InterPro"/>
</dbReference>
<evidence type="ECO:0000313" key="2">
    <source>
        <dbReference type="EMBL" id="GEQ22102.1"/>
    </source>
</evidence>
<gene>
    <name evidence="2" type="ORF">CBU02nite_26080</name>
</gene>
<dbReference type="AlphaFoldDB" id="A0A512TPA8"/>
<accession>A0A512TPA8</accession>
<protein>
    <recommendedName>
        <fullName evidence="1">HNH domain-containing protein</fullName>
    </recommendedName>
</protein>
<proteinExistence type="predicted"/>
<comment type="caution">
    <text evidence="2">The sequence shown here is derived from an EMBL/GenBank/DDBJ whole genome shotgun (WGS) entry which is preliminary data.</text>
</comment>
<reference evidence="2 3" key="1">
    <citation type="submission" date="2019-07" db="EMBL/GenBank/DDBJ databases">
        <title>Whole genome shotgun sequence of Clostridium butyricum NBRC 3858.</title>
        <authorList>
            <person name="Hosoyama A."/>
            <person name="Uohara A."/>
            <person name="Ohji S."/>
            <person name="Ichikawa N."/>
        </authorList>
    </citation>
    <scope>NUCLEOTIDE SEQUENCE [LARGE SCALE GENOMIC DNA]</scope>
    <source>
        <strain evidence="2 3">NBRC 3858</strain>
    </source>
</reference>
<name>A0A512TPA8_CLOBU</name>
<feature type="domain" description="HNH" evidence="1">
    <location>
        <begin position="41"/>
        <end position="80"/>
    </location>
</feature>
<dbReference type="InterPro" id="IPR002711">
    <property type="entry name" value="HNH"/>
</dbReference>
<dbReference type="GO" id="GO:0003676">
    <property type="term" value="F:nucleic acid binding"/>
    <property type="evidence" value="ECO:0007669"/>
    <property type="project" value="InterPro"/>
</dbReference>